<protein>
    <recommendedName>
        <fullName evidence="2">4'-phosphopantetheinyl transferase domain-containing protein</fullName>
    </recommendedName>
</protein>
<evidence type="ECO:0000259" key="2">
    <source>
        <dbReference type="Pfam" id="PF01648"/>
    </source>
</evidence>
<dbReference type="InterPro" id="IPR008278">
    <property type="entry name" value="4-PPantetheinyl_Trfase_dom"/>
</dbReference>
<dbReference type="Pfam" id="PF01648">
    <property type="entry name" value="ACPS"/>
    <property type="match status" value="1"/>
</dbReference>
<dbReference type="GO" id="GO:0008897">
    <property type="term" value="F:holo-[acyl-carrier-protein] synthase activity"/>
    <property type="evidence" value="ECO:0007669"/>
    <property type="project" value="InterPro"/>
</dbReference>
<feature type="domain" description="4'-phosphopantetheinyl transferase" evidence="2">
    <location>
        <begin position="108"/>
        <end position="183"/>
    </location>
</feature>
<dbReference type="EMBL" id="SNRY01000949">
    <property type="protein sequence ID" value="KAA6334893.1"/>
    <property type="molecule type" value="Genomic_DNA"/>
</dbReference>
<proteinExistence type="predicted"/>
<keyword evidence="1" id="KW-0808">Transferase</keyword>
<evidence type="ECO:0000256" key="1">
    <source>
        <dbReference type="ARBA" id="ARBA00022679"/>
    </source>
</evidence>
<dbReference type="Gene3D" id="3.90.470.20">
    <property type="entry name" value="4'-phosphopantetheinyl transferase domain"/>
    <property type="match status" value="1"/>
</dbReference>
<gene>
    <name evidence="3" type="ORF">EZS27_016837</name>
</gene>
<dbReference type="InterPro" id="IPR037143">
    <property type="entry name" value="4-PPantetheinyl_Trfase_dom_sf"/>
</dbReference>
<reference evidence="3" key="1">
    <citation type="submission" date="2019-03" db="EMBL/GenBank/DDBJ databases">
        <title>Single cell metagenomics reveals metabolic interactions within the superorganism composed of flagellate Streblomastix strix and complex community of Bacteroidetes bacteria on its surface.</title>
        <authorList>
            <person name="Treitli S.C."/>
            <person name="Kolisko M."/>
            <person name="Husnik F."/>
            <person name="Keeling P."/>
            <person name="Hampl V."/>
        </authorList>
    </citation>
    <scope>NUCLEOTIDE SEQUENCE</scope>
    <source>
        <strain evidence="3">STM</strain>
    </source>
</reference>
<comment type="caution">
    <text evidence="3">The sequence shown here is derived from an EMBL/GenBank/DDBJ whole genome shotgun (WGS) entry which is preliminary data.</text>
</comment>
<organism evidence="3">
    <name type="scientific">termite gut metagenome</name>
    <dbReference type="NCBI Taxonomy" id="433724"/>
    <lineage>
        <taxon>unclassified sequences</taxon>
        <taxon>metagenomes</taxon>
        <taxon>organismal metagenomes</taxon>
    </lineage>
</organism>
<dbReference type="SUPFAM" id="SSF56214">
    <property type="entry name" value="4'-phosphopantetheinyl transferase"/>
    <property type="match status" value="2"/>
</dbReference>
<accession>A0A5J4RP75</accession>
<name>A0A5J4RP75_9ZZZZ</name>
<dbReference type="AlphaFoldDB" id="A0A5J4RP75"/>
<dbReference type="GO" id="GO:0000287">
    <property type="term" value="F:magnesium ion binding"/>
    <property type="evidence" value="ECO:0007669"/>
    <property type="project" value="InterPro"/>
</dbReference>
<sequence length="211" mass="25764">MPLFLKHIEDKYQWGIWKIDECVEELLSMILNQREEYEREMQHFASMHRRLEWLSIRVLLYTLLGEEKKIRYRSTGKPYLPDYSYYIGISHTRRYAAIILGSVTEVNIDIEQYGERIQRVAHKFMHDDEQLSVYLNSDVWSLLLHWSAKETIFKCMDATFVDFRKHFRIYPFQIQEEGVFQAKEYYTIKQQDFLIHYLIRPEFVITWQISE</sequence>
<evidence type="ECO:0000313" key="3">
    <source>
        <dbReference type="EMBL" id="KAA6334893.1"/>
    </source>
</evidence>